<dbReference type="InterPro" id="IPR002909">
    <property type="entry name" value="IPT_dom"/>
</dbReference>
<dbReference type="PROSITE" id="PS51257">
    <property type="entry name" value="PROKAR_LIPOPROTEIN"/>
    <property type="match status" value="1"/>
</dbReference>
<dbReference type="SUPFAM" id="SSF81296">
    <property type="entry name" value="E set domains"/>
    <property type="match status" value="1"/>
</dbReference>
<feature type="chain" id="PRO_5045187095" evidence="2">
    <location>
        <begin position="20"/>
        <end position="1372"/>
    </location>
</feature>
<evidence type="ECO:0000259" key="3">
    <source>
        <dbReference type="Pfam" id="PF01833"/>
    </source>
</evidence>
<dbReference type="InterPro" id="IPR014756">
    <property type="entry name" value="Ig_E-set"/>
</dbReference>
<dbReference type="EMBL" id="CP071091">
    <property type="protein sequence ID" value="QSQ13901.1"/>
    <property type="molecule type" value="Genomic_DNA"/>
</dbReference>
<sequence length="1372" mass="142510">MSSRCSRFILLVLPLLALACGDSPKGNPPPSPTPPTVREVTPTGGPIAGNTLINVYGSGFEPGAKLYLGSQEALRTVVVNSFRIYGYSPTASTARVDVRVVNPDGSFGVLVGGFIYEGPPTASISQAEVLNGNTEAISGGQPVGVLVRGAITVAGLTRGVGQGGGVRAQVGFAPADSELLKPESYTWEEATYEGDSDSGEADIYKGNVLLQPAIGGESREWVITLRFSIDGGKTWVMADGDGMANGVAANMLRRVFISRPRVDYCKLGPDGNGANPEVFYRPTDATPHKVLGQVYAAGITQGAGAGSGVVAQLGIGPEGTDPRESRDWTWVPAVYKAEHGNNDEWEAELPNPGTVGTYKLAFRFSISANAWRVCDADGVNDSTEGPLTFSMTKLGTLTVGNEAPKPPVGWCKIGEDQKAPEAISYQTTQTAGLKTVYAQVNMAGVTDKVGAGPGLSGQLGWGPANEDPRDSPVWNWGTALVFNKDNFEVNDEWKAVLPNPGQNGSFRYAVRFSANGGPMRVCDGNGTDDGGQAFELDQLGELSVSGTVVVPKVIGYCKMGRSDVNTPETANYATGAVPNHKVRAQVFVHGVTDSQGAGAGVEGQLGWGPVGENPATSAQWNWSTSAVYLDESGNNDQFETTLPNPGAVGSYRFVYRFKVNDGAWMLCDSDGNNGGTLTFDPALMGTVNVIAPQDVTIGWCKLGGEATQPPPSEVYRVGQAAMTVYAQVYMQGVTPGAGAGTGIQGQVGYGPETDAPESASWHWTSTGSSFNRESGNNQSNDEWMAPLPNPSTVGRYKFAFRFNVNGGNYQYCDADGLGTDGFTLAQAGGLEVRPVAVDSCQLVGPATLNATPGGTTPVVRGQVLVTTVTDVIGGAAGAGITAEVGHGPADSNPATASGWLWTAASFAVETEGGAQDAYETALTARATEGTYAVAVRFRYQTGEWAYCDRDGSANGYQTAQASTLTVAAVVPPRVDRCRLGGEVAGPPPSETYALGAQGSRVIAVQVHEAGVTPGDGAGADIVAELGVGPAGMGPGDASWTWVLATHGADTGAGQDDEYRATLPNRVTAGRYRFAYRVRLGTGPYVYCDAHGTTEGGDTFDIAQAGTLVVRDFDSESCQLMTTGPISVGSGGAVTVTGHIHAPGFTTGAGATEGLQVQIGLGNADRNASEASGDFTWKATPYSGEAPEAPDTGEFTTTLHPAYQGSRAVSLRFGTDGTNWKYCDRDGSSVGGYTQDQQLAVTVSQHQELDYCNLQWPFSATGGTTIYGQVNEGGVTPGGGQGAGIVAELGYGNAQQDPGVSGWTWIAAPFNSDSGNNDEYAVTLPALAPGGASYLYRYSLNGGAYCYGDRNDRGGSSNGFQGEDLGTVGAPPP</sequence>
<feature type="domain" description="IPT/TIG" evidence="3">
    <location>
        <begin position="35"/>
        <end position="104"/>
    </location>
</feature>
<name>A0ABX7N582_9BACT</name>
<feature type="region of interest" description="Disordered" evidence="1">
    <location>
        <begin position="1350"/>
        <end position="1372"/>
    </location>
</feature>
<evidence type="ECO:0000256" key="2">
    <source>
        <dbReference type="SAM" id="SignalP"/>
    </source>
</evidence>
<evidence type="ECO:0000313" key="4">
    <source>
        <dbReference type="EMBL" id="QSQ13901.1"/>
    </source>
</evidence>
<dbReference type="InterPro" id="IPR013783">
    <property type="entry name" value="Ig-like_fold"/>
</dbReference>
<feature type="signal peptide" evidence="2">
    <location>
        <begin position="1"/>
        <end position="19"/>
    </location>
</feature>
<dbReference type="Proteomes" id="UP000663090">
    <property type="component" value="Chromosome"/>
</dbReference>
<dbReference type="Pfam" id="PF01833">
    <property type="entry name" value="TIG"/>
    <property type="match status" value="1"/>
</dbReference>
<evidence type="ECO:0000313" key="5">
    <source>
        <dbReference type="Proteomes" id="UP000663090"/>
    </source>
</evidence>
<gene>
    <name evidence="4" type="ORF">JY572_37220</name>
</gene>
<feature type="region of interest" description="Disordered" evidence="1">
    <location>
        <begin position="1174"/>
        <end position="1193"/>
    </location>
</feature>
<organism evidence="4 5">
    <name type="scientific">Myxococcus landrumensis</name>
    <dbReference type="NCBI Taxonomy" id="2813577"/>
    <lineage>
        <taxon>Bacteria</taxon>
        <taxon>Pseudomonadati</taxon>
        <taxon>Myxococcota</taxon>
        <taxon>Myxococcia</taxon>
        <taxon>Myxococcales</taxon>
        <taxon>Cystobacterineae</taxon>
        <taxon>Myxococcaceae</taxon>
        <taxon>Myxococcus</taxon>
    </lineage>
</organism>
<keyword evidence="2" id="KW-0732">Signal</keyword>
<dbReference type="CDD" id="cd00102">
    <property type="entry name" value="IPT"/>
    <property type="match status" value="1"/>
</dbReference>
<keyword evidence="5" id="KW-1185">Reference proteome</keyword>
<evidence type="ECO:0000256" key="1">
    <source>
        <dbReference type="SAM" id="MobiDB-lite"/>
    </source>
</evidence>
<reference evidence="4 5" key="1">
    <citation type="submission" date="2021-02" db="EMBL/GenBank/DDBJ databases">
        <title>De Novo genome assembly of isolated myxobacteria.</title>
        <authorList>
            <person name="Stevens D.C."/>
        </authorList>
    </citation>
    <scope>NUCLEOTIDE SEQUENCE [LARGE SCALE GENOMIC DNA]</scope>
    <source>
        <strain evidence="4 5">SCHIC003</strain>
    </source>
</reference>
<dbReference type="Gene3D" id="2.60.40.10">
    <property type="entry name" value="Immunoglobulins"/>
    <property type="match status" value="1"/>
</dbReference>
<feature type="compositionally biased region" description="Polar residues" evidence="1">
    <location>
        <begin position="761"/>
        <end position="781"/>
    </location>
</feature>
<feature type="region of interest" description="Disordered" evidence="1">
    <location>
        <begin position="744"/>
        <end position="783"/>
    </location>
</feature>
<proteinExistence type="predicted"/>
<protein>
    <submittedName>
        <fullName evidence="4">IPT/TIG domain-containing protein</fullName>
    </submittedName>
</protein>
<dbReference type="RefSeq" id="WP_206715702.1">
    <property type="nucleotide sequence ID" value="NZ_CP071091.1"/>
</dbReference>
<accession>A0ABX7N582</accession>